<evidence type="ECO:0000256" key="7">
    <source>
        <dbReference type="ARBA" id="ARBA00023242"/>
    </source>
</evidence>
<sequence length="217" mass="24104">MRQIENDKCFNGPNSNLQLTVQKQLAITLYKFGVDGSGSSVCNVAALFGVGDGGTVMKIMGRVIQAILMLQPKWITWPNTQERLKIRNFMSDKLPGCIGYIDGSHIPLDEAPIDDPESYFTRKQRYAIQIQAICDNEKRLRNIVVGFPGSVHDARVFSRSNVGKSSNILLSEGEWIAADSAYANSKYIVTPFKSNASLGTARQRKQFNRIFPGTVLI</sequence>
<dbReference type="PANTHER" id="PTHR22930">
    <property type="match status" value="1"/>
</dbReference>
<keyword evidence="5" id="KW-0479">Metal-binding</keyword>
<dbReference type="AlphaFoldDB" id="A0A1D2N360"/>
<keyword evidence="6" id="KW-0378">Hydrolase</keyword>
<evidence type="ECO:0000256" key="6">
    <source>
        <dbReference type="ARBA" id="ARBA00022801"/>
    </source>
</evidence>
<evidence type="ECO:0000256" key="3">
    <source>
        <dbReference type="ARBA" id="ARBA00006958"/>
    </source>
</evidence>
<name>A0A1D2N360_ORCCI</name>
<dbReference type="OrthoDB" id="7788538at2759"/>
<organism evidence="9 10">
    <name type="scientific">Orchesella cincta</name>
    <name type="common">Springtail</name>
    <name type="synonym">Podura cincta</name>
    <dbReference type="NCBI Taxonomy" id="48709"/>
    <lineage>
        <taxon>Eukaryota</taxon>
        <taxon>Metazoa</taxon>
        <taxon>Ecdysozoa</taxon>
        <taxon>Arthropoda</taxon>
        <taxon>Hexapoda</taxon>
        <taxon>Collembola</taxon>
        <taxon>Entomobryomorpha</taxon>
        <taxon>Entomobryoidea</taxon>
        <taxon>Orchesellidae</taxon>
        <taxon>Orchesellinae</taxon>
        <taxon>Orchesella</taxon>
    </lineage>
</organism>
<gene>
    <name evidence="9" type="ORF">Ocin01_06979</name>
</gene>
<dbReference type="GO" id="GO:0004518">
    <property type="term" value="F:nuclease activity"/>
    <property type="evidence" value="ECO:0007669"/>
    <property type="project" value="UniProtKB-KW"/>
</dbReference>
<dbReference type="GO" id="GO:0016787">
    <property type="term" value="F:hydrolase activity"/>
    <property type="evidence" value="ECO:0007669"/>
    <property type="project" value="UniProtKB-KW"/>
</dbReference>
<keyword evidence="10" id="KW-1185">Reference proteome</keyword>
<evidence type="ECO:0000256" key="5">
    <source>
        <dbReference type="ARBA" id="ARBA00022723"/>
    </source>
</evidence>
<dbReference type="InterPro" id="IPR027806">
    <property type="entry name" value="HARBI1_dom"/>
</dbReference>
<dbReference type="STRING" id="48709.A0A1D2N360"/>
<evidence type="ECO:0000259" key="8">
    <source>
        <dbReference type="Pfam" id="PF13359"/>
    </source>
</evidence>
<feature type="domain" description="DDE Tnp4" evidence="8">
    <location>
        <begin position="101"/>
        <end position="209"/>
    </location>
</feature>
<accession>A0A1D2N360</accession>
<protein>
    <submittedName>
        <fullName evidence="9">Putative nuclease HARBI1</fullName>
    </submittedName>
</protein>
<dbReference type="Pfam" id="PF13359">
    <property type="entry name" value="DDE_Tnp_4"/>
    <property type="match status" value="1"/>
</dbReference>
<dbReference type="Proteomes" id="UP000094527">
    <property type="component" value="Unassembled WGS sequence"/>
</dbReference>
<dbReference type="PANTHER" id="PTHR22930:SF85">
    <property type="entry name" value="GH03217P-RELATED"/>
    <property type="match status" value="1"/>
</dbReference>
<evidence type="ECO:0000313" key="9">
    <source>
        <dbReference type="EMBL" id="ODM99709.1"/>
    </source>
</evidence>
<comment type="cofactor">
    <cofactor evidence="1">
        <name>a divalent metal cation</name>
        <dbReference type="ChEBI" id="CHEBI:60240"/>
    </cofactor>
</comment>
<evidence type="ECO:0000256" key="1">
    <source>
        <dbReference type="ARBA" id="ARBA00001968"/>
    </source>
</evidence>
<dbReference type="InterPro" id="IPR045249">
    <property type="entry name" value="HARBI1-like"/>
</dbReference>
<keyword evidence="7" id="KW-0539">Nucleus</keyword>
<comment type="caution">
    <text evidence="9">The sequence shown here is derived from an EMBL/GenBank/DDBJ whole genome shotgun (WGS) entry which is preliminary data.</text>
</comment>
<comment type="subcellular location">
    <subcellularLocation>
        <location evidence="2">Nucleus</location>
    </subcellularLocation>
</comment>
<reference evidence="9 10" key="1">
    <citation type="journal article" date="2016" name="Genome Biol. Evol.">
        <title>Gene Family Evolution Reflects Adaptation to Soil Environmental Stressors in the Genome of the Collembolan Orchesella cincta.</title>
        <authorList>
            <person name="Faddeeva-Vakhrusheva A."/>
            <person name="Derks M.F."/>
            <person name="Anvar S.Y."/>
            <person name="Agamennone V."/>
            <person name="Suring W."/>
            <person name="Smit S."/>
            <person name="van Straalen N.M."/>
            <person name="Roelofs D."/>
        </authorList>
    </citation>
    <scope>NUCLEOTIDE SEQUENCE [LARGE SCALE GENOMIC DNA]</scope>
    <source>
        <tissue evidence="9">Mixed pool</tissue>
    </source>
</reference>
<evidence type="ECO:0000256" key="2">
    <source>
        <dbReference type="ARBA" id="ARBA00004123"/>
    </source>
</evidence>
<keyword evidence="4" id="KW-0540">Nuclease</keyword>
<evidence type="ECO:0000256" key="4">
    <source>
        <dbReference type="ARBA" id="ARBA00022722"/>
    </source>
</evidence>
<comment type="similarity">
    <text evidence="3">Belongs to the HARBI1 family.</text>
</comment>
<dbReference type="EMBL" id="LJIJ01000261">
    <property type="protein sequence ID" value="ODM99709.1"/>
    <property type="molecule type" value="Genomic_DNA"/>
</dbReference>
<proteinExistence type="inferred from homology"/>
<evidence type="ECO:0000313" key="10">
    <source>
        <dbReference type="Proteomes" id="UP000094527"/>
    </source>
</evidence>
<dbReference type="GO" id="GO:0005634">
    <property type="term" value="C:nucleus"/>
    <property type="evidence" value="ECO:0007669"/>
    <property type="project" value="UniProtKB-SubCell"/>
</dbReference>
<dbReference type="GO" id="GO:0046872">
    <property type="term" value="F:metal ion binding"/>
    <property type="evidence" value="ECO:0007669"/>
    <property type="project" value="UniProtKB-KW"/>
</dbReference>
<dbReference type="OMA" id="ECTIIEE"/>